<dbReference type="AlphaFoldDB" id="A0A853EKI0"/>
<protein>
    <submittedName>
        <fullName evidence="1">YbdD/YjiX family protein</fullName>
    </submittedName>
</protein>
<accession>A0A853EKI0</accession>
<dbReference type="InterPro" id="IPR007423">
    <property type="entry name" value="Sel_put"/>
</dbReference>
<proteinExistence type="predicted"/>
<gene>
    <name evidence="1" type="ORF">HZZ05_02245</name>
</gene>
<name>A0A853EKI0_9ACTO</name>
<dbReference type="Pfam" id="PF04328">
    <property type="entry name" value="Sel_put"/>
    <property type="match status" value="1"/>
</dbReference>
<dbReference type="EMBL" id="JACBXV010000014">
    <property type="protein sequence ID" value="NYS68356.1"/>
    <property type="molecule type" value="Genomic_DNA"/>
</dbReference>
<comment type="caution">
    <text evidence="1">The sequence shown here is derived from an EMBL/GenBank/DDBJ whole genome shotgun (WGS) entry which is preliminary data.</text>
</comment>
<sequence length="81" mass="9276">MGAARSRGRTRRAPALLLPPAVSRSLCRARALWRDMTGESAYERYLARHAREHPDHEPMSAREFWHARDRLAENDISTGCC</sequence>
<organism evidence="1 2">
    <name type="scientific">Actinomyces bowdenii</name>
    <dbReference type="NCBI Taxonomy" id="131109"/>
    <lineage>
        <taxon>Bacteria</taxon>
        <taxon>Bacillati</taxon>
        <taxon>Actinomycetota</taxon>
        <taxon>Actinomycetes</taxon>
        <taxon>Actinomycetales</taxon>
        <taxon>Actinomycetaceae</taxon>
        <taxon>Actinomyces</taxon>
    </lineage>
</organism>
<evidence type="ECO:0000313" key="2">
    <source>
        <dbReference type="Proteomes" id="UP000572528"/>
    </source>
</evidence>
<reference evidence="1 2" key="1">
    <citation type="submission" date="2020-07" db="EMBL/GenBank/DDBJ databases">
        <title>MOT database genomes.</title>
        <authorList>
            <person name="Joseph S."/>
            <person name="Aduse-Opoku J."/>
            <person name="Hashim A."/>
            <person name="Wade W."/>
            <person name="Curtis M."/>
        </authorList>
    </citation>
    <scope>NUCLEOTIDE SEQUENCE [LARGE SCALE GENOMIC DNA]</scope>
    <source>
        <strain evidence="1 2">WMus004</strain>
    </source>
</reference>
<evidence type="ECO:0000313" key="1">
    <source>
        <dbReference type="EMBL" id="NYS68356.1"/>
    </source>
</evidence>
<dbReference type="Proteomes" id="UP000572528">
    <property type="component" value="Unassembled WGS sequence"/>
</dbReference>